<dbReference type="Gene3D" id="1.25.40.470">
    <property type="match status" value="1"/>
</dbReference>
<dbReference type="Pfam" id="PF23953">
    <property type="entry name" value="TPR_COPA_B"/>
    <property type="match status" value="1"/>
</dbReference>
<evidence type="ECO:0000256" key="8">
    <source>
        <dbReference type="ARBA" id="ARBA00022892"/>
    </source>
</evidence>
<organism evidence="20">
    <name type="scientific">Albugo laibachii Nc14</name>
    <dbReference type="NCBI Taxonomy" id="890382"/>
    <lineage>
        <taxon>Eukaryota</taxon>
        <taxon>Sar</taxon>
        <taxon>Stramenopiles</taxon>
        <taxon>Oomycota</taxon>
        <taxon>Peronosporomycetes</taxon>
        <taxon>Albuginales</taxon>
        <taxon>Albuginaceae</taxon>
        <taxon>Albugo</taxon>
    </lineage>
</organism>
<reference evidence="20" key="1">
    <citation type="journal article" date="2011" name="PLoS Biol.">
        <title>Gene gain and loss during evolution of obligate parasitism in the white rust pathogen of Arabidopsis thaliana.</title>
        <authorList>
            <person name="Kemen E."/>
            <person name="Gardiner A."/>
            <person name="Schultz-Larsen T."/>
            <person name="Kemen A.C."/>
            <person name="Balmuth A.L."/>
            <person name="Robert-Seilaniantz A."/>
            <person name="Bailey K."/>
            <person name="Holub E."/>
            <person name="Studholme D.J."/>
            <person name="Maclean D."/>
            <person name="Jones J.D."/>
        </authorList>
    </citation>
    <scope>NUCLEOTIDE SEQUENCE</scope>
</reference>
<dbReference type="CDD" id="cd22947">
    <property type="entry name" value="Coatomer_WDAD_beta-like"/>
    <property type="match status" value="1"/>
</dbReference>
<feature type="repeat" description="WD" evidence="15">
    <location>
        <begin position="142"/>
        <end position="185"/>
    </location>
</feature>
<dbReference type="Gene3D" id="2.130.10.10">
    <property type="entry name" value="YVTN repeat-like/Quinoprotein amine dehydrogenase"/>
    <property type="match status" value="1"/>
</dbReference>
<dbReference type="PROSITE" id="PS50294">
    <property type="entry name" value="WD_REPEATS_REGION"/>
    <property type="match status" value="4"/>
</dbReference>
<dbReference type="GO" id="GO:0005198">
    <property type="term" value="F:structural molecule activity"/>
    <property type="evidence" value="ECO:0007669"/>
    <property type="project" value="InterPro"/>
</dbReference>
<evidence type="ECO:0000256" key="6">
    <source>
        <dbReference type="ARBA" id="ARBA00022574"/>
    </source>
</evidence>
<dbReference type="CDD" id="cd00200">
    <property type="entry name" value="WD40"/>
    <property type="match status" value="1"/>
</dbReference>
<dbReference type="PROSITE" id="PS50082">
    <property type="entry name" value="WD_REPEATS_2"/>
    <property type="match status" value="4"/>
</dbReference>
<feature type="repeat" description="WD" evidence="15">
    <location>
        <begin position="186"/>
        <end position="227"/>
    </location>
</feature>
<dbReference type="GO" id="GO:0006886">
    <property type="term" value="P:intracellular protein transport"/>
    <property type="evidence" value="ECO:0007669"/>
    <property type="project" value="InterPro"/>
</dbReference>
<dbReference type="EMBL" id="FR824089">
    <property type="protein sequence ID" value="CCA18084.1"/>
    <property type="molecule type" value="Genomic_DNA"/>
</dbReference>
<evidence type="ECO:0000256" key="11">
    <source>
        <dbReference type="ARBA" id="ARBA00023136"/>
    </source>
</evidence>
<comment type="similarity">
    <text evidence="3">Belongs to the WD repeat COPB2 family.</text>
</comment>
<reference evidence="20" key="2">
    <citation type="submission" date="2011-02" db="EMBL/GenBank/DDBJ databases">
        <authorList>
            <person name="MacLean D."/>
        </authorList>
    </citation>
    <scope>NUCLEOTIDE SEQUENCE</scope>
</reference>
<comment type="function">
    <text evidence="13">The coatomer is a cytosolic protein complex that binds to dilysine motifs and reversibly associates with Golgi non-clathrin-coated vesicles, which further mediate biosynthetic protein transport from the ER, via the Golgi up to the trans Golgi network. Coatomer complex is required for budding from Golgi membranes, and is essential for the retrograde Golgi-to-ER transport of dilysine-tagged proteins.</text>
</comment>
<keyword evidence="10" id="KW-0333">Golgi apparatus</keyword>
<evidence type="ECO:0000256" key="16">
    <source>
        <dbReference type="SAM" id="Coils"/>
    </source>
</evidence>
<keyword evidence="4" id="KW-0813">Transport</keyword>
<feature type="region of interest" description="Disordered" evidence="17">
    <location>
        <begin position="1119"/>
        <end position="1148"/>
    </location>
</feature>
<dbReference type="PANTHER" id="PTHR19876:SF2">
    <property type="entry name" value="COATOMER SUBUNIT BETA"/>
    <property type="match status" value="1"/>
</dbReference>
<dbReference type="GO" id="GO:0006888">
    <property type="term" value="P:endoplasmic reticulum to Golgi vesicle-mediated transport"/>
    <property type="evidence" value="ECO:0007669"/>
    <property type="project" value="TreeGrafter"/>
</dbReference>
<evidence type="ECO:0000256" key="17">
    <source>
        <dbReference type="SAM" id="MobiDB-lite"/>
    </source>
</evidence>
<evidence type="ECO:0000256" key="12">
    <source>
        <dbReference type="ARBA" id="ARBA00023329"/>
    </source>
</evidence>
<feature type="repeat" description="WD" evidence="15">
    <location>
        <begin position="56"/>
        <end position="88"/>
    </location>
</feature>
<evidence type="ECO:0000256" key="13">
    <source>
        <dbReference type="ARBA" id="ARBA00025536"/>
    </source>
</evidence>
<dbReference type="InterPro" id="IPR036322">
    <property type="entry name" value="WD40_repeat_dom_sf"/>
</dbReference>
<keyword evidence="16" id="KW-0175">Coiled coil</keyword>
<feature type="domain" description="COPA/B second beta-propeller" evidence="18">
    <location>
        <begin position="281"/>
        <end position="542"/>
    </location>
</feature>
<name>F0WAB4_9STRA</name>
<keyword evidence="7" id="KW-0677">Repeat</keyword>
<evidence type="ECO:0000256" key="10">
    <source>
        <dbReference type="ARBA" id="ARBA00023034"/>
    </source>
</evidence>
<evidence type="ECO:0000256" key="4">
    <source>
        <dbReference type="ARBA" id="ARBA00022448"/>
    </source>
</evidence>
<protein>
    <recommendedName>
        <fullName evidence="14">Beta'-coat protein</fullName>
    </recommendedName>
</protein>
<keyword evidence="8" id="KW-0931">ER-Golgi transport</keyword>
<dbReference type="Pfam" id="PF00400">
    <property type="entry name" value="WD40"/>
    <property type="match status" value="4"/>
</dbReference>
<evidence type="ECO:0000256" key="7">
    <source>
        <dbReference type="ARBA" id="ARBA00022737"/>
    </source>
</evidence>
<dbReference type="SMART" id="SM00320">
    <property type="entry name" value="WD40"/>
    <property type="match status" value="5"/>
</dbReference>
<dbReference type="SUPFAM" id="SSF50978">
    <property type="entry name" value="WD40 repeat-like"/>
    <property type="match status" value="2"/>
</dbReference>
<sequence>MIWNYDTQTLVKSIEVSSLPVRDAKFVVRKQWILTSSDDMMIRVFNYNTIEKITSFEAHTDYIRHLEVHPSLPCVLSCADDMSIKMWDWEKGWSCTQVFDGHGHYVMMVKFNPKDTNTFASASLDRTVRVWGLGSSHAHFALDGHERGVNCVDYYPGGDKPYLLSGSDDRTVKIWDYQTKAILHTFDGHGNNLTAVLFHPRLPLIISACEDGAVRMWHATTYRAETTLNYGMERAWSLAALKSANKVAIGYDEGTMVVRLGHDTPIASMDQSGKIIWAINHEVQTASVKSIVSEMGLQDGEKLPLPARELGSCEVYPQKIRHNSNGRFVSVCGDSEYIIYTSQQLRNKAYGYGLDFAWSPLGTGDYVVRESINKITLFRNFKEYKSDKPRVCSAEGLFGGVGAIGIKGNECVAMYDWEEMRLIRKIDVMVKNVYWSESGNLVVLACEKHFFVLAYNKDLVTEAFANGTNHPEDGVDGSFELLHEISEKICTGVWVGDCFLYTNSTKRLNYYVGGEVMSLAHLEQKSYILGYLPRENLIFLMDKMKNVYSFTVSLVMLEYQTAVVRKDFESANSILPNIPQDQMDLVARFLESQGYKEEALALSTDPDQKFDLAVQLAKLDVAREIMLNEIESVQYQKPQQAGSTAELSIEMQHKWKQLGDLALNDFQFDLAEECALRADDFSLLLILYTSRGDGAGLEKVARLATDKRRFNVAFLCRLLLNQTSECVEVLKETERVPEAAFFARSYCPSKLGLVMNQWREDLASVSIRAAKALADPTQNSELFENLDFALQAEKEIAARSVINKSAQDYEEWQTLLDSQTALETILSGSFHGNLDGQKSLPPSESKRLVNSGHDILRGDEAVDVAVPSNSATDKFCFTDSSEASVRNHGTSGDAHARVEQNFQEYAEAEAKAKAEQAAQEHAEFEARASAEQEAVERAEFEARASAEHEARERAEYEARAKAEHEAREHAEYEARAKAEHEAREHAEYEIRARAEQEARVRAEAKAIAKAEQEARERAEFEVRARVEQEARELAEFEARTRAEQEARVRAEAEAKAKAEQEAQERAEFEARASVEQEARERAEFEARARVEQEARVRAEAEAKAKAEQEARECAELTRAFEQSPSNLLDYESGVSELQFEDDDDWGEM</sequence>
<keyword evidence="6 15" id="KW-0853">WD repeat</keyword>
<evidence type="ECO:0000256" key="5">
    <source>
        <dbReference type="ARBA" id="ARBA00022490"/>
    </source>
</evidence>
<keyword evidence="12" id="KW-0968">Cytoplasmic vesicle</keyword>
<dbReference type="FunFam" id="1.25.40.470:FF:000001">
    <property type="entry name" value="Coatomer subunit beta"/>
    <property type="match status" value="1"/>
</dbReference>
<evidence type="ECO:0000256" key="2">
    <source>
        <dbReference type="ARBA" id="ARBA00004347"/>
    </source>
</evidence>
<evidence type="ECO:0000256" key="3">
    <source>
        <dbReference type="ARBA" id="ARBA00010844"/>
    </source>
</evidence>
<dbReference type="PANTHER" id="PTHR19876">
    <property type="entry name" value="COATOMER"/>
    <property type="match status" value="1"/>
</dbReference>
<accession>F0WAB4</accession>
<dbReference type="GO" id="GO:0030126">
    <property type="term" value="C:COPI vesicle coat"/>
    <property type="evidence" value="ECO:0007669"/>
    <property type="project" value="TreeGrafter"/>
</dbReference>
<dbReference type="InterPro" id="IPR050844">
    <property type="entry name" value="Coatomer_complex_subunit"/>
</dbReference>
<feature type="compositionally biased region" description="Acidic residues" evidence="17">
    <location>
        <begin position="1138"/>
        <end position="1148"/>
    </location>
</feature>
<dbReference type="InterPro" id="IPR015943">
    <property type="entry name" value="WD40/YVTN_repeat-like_dom_sf"/>
</dbReference>
<dbReference type="FunFam" id="2.130.10.10:FF:000016">
    <property type="entry name" value="Coatomer alpha subunit, putative"/>
    <property type="match status" value="1"/>
</dbReference>
<proteinExistence type="inferred from homology"/>
<dbReference type="Pfam" id="PF04053">
    <property type="entry name" value="B-prop_COPA_B_2nd"/>
    <property type="match status" value="1"/>
</dbReference>
<dbReference type="GO" id="GO:0000139">
    <property type="term" value="C:Golgi membrane"/>
    <property type="evidence" value="ECO:0007669"/>
    <property type="project" value="UniProtKB-SubCell"/>
</dbReference>
<evidence type="ECO:0000256" key="1">
    <source>
        <dbReference type="ARBA" id="ARBA00004255"/>
    </source>
</evidence>
<dbReference type="GO" id="GO:0006890">
    <property type="term" value="P:retrograde vesicle-mediated transport, Golgi to endoplasmic reticulum"/>
    <property type="evidence" value="ECO:0007669"/>
    <property type="project" value="TreeGrafter"/>
</dbReference>
<dbReference type="InterPro" id="IPR020472">
    <property type="entry name" value="WD40_PAC1"/>
</dbReference>
<dbReference type="PRINTS" id="PR00320">
    <property type="entry name" value="GPROTEINBRPT"/>
</dbReference>
<gene>
    <name evidence="20" type="primary">AlNc14C44G3643</name>
    <name evidence="20" type="ORF">ALNC14_042270</name>
</gene>
<evidence type="ECO:0000256" key="9">
    <source>
        <dbReference type="ARBA" id="ARBA00022927"/>
    </source>
</evidence>
<feature type="region of interest" description="Disordered" evidence="17">
    <location>
        <begin position="1050"/>
        <end position="1085"/>
    </location>
</feature>
<evidence type="ECO:0000259" key="19">
    <source>
        <dbReference type="Pfam" id="PF23953"/>
    </source>
</evidence>
<feature type="domain" description="COPA/B TPR" evidence="19">
    <location>
        <begin position="559"/>
        <end position="759"/>
    </location>
</feature>
<keyword evidence="5" id="KW-0963">Cytoplasm</keyword>
<dbReference type="InterPro" id="IPR006692">
    <property type="entry name" value="Beta-prop_COPA/B_2nd"/>
</dbReference>
<keyword evidence="11" id="KW-0472">Membrane</keyword>
<dbReference type="HOGENOM" id="CLU_005507_0_0_1"/>
<dbReference type="AlphaFoldDB" id="F0WAB4"/>
<dbReference type="InterPro" id="IPR001680">
    <property type="entry name" value="WD40_rpt"/>
</dbReference>
<keyword evidence="9" id="KW-0653">Protein transport</keyword>
<feature type="repeat" description="WD" evidence="15">
    <location>
        <begin position="99"/>
        <end position="133"/>
    </location>
</feature>
<dbReference type="GO" id="GO:0006891">
    <property type="term" value="P:intra-Golgi vesicle-mediated transport"/>
    <property type="evidence" value="ECO:0007669"/>
    <property type="project" value="TreeGrafter"/>
</dbReference>
<evidence type="ECO:0000256" key="15">
    <source>
        <dbReference type="PROSITE-ProRule" id="PRU00221"/>
    </source>
</evidence>
<evidence type="ECO:0000313" key="20">
    <source>
        <dbReference type="EMBL" id="CCA18084.1"/>
    </source>
</evidence>
<evidence type="ECO:0000256" key="14">
    <source>
        <dbReference type="ARBA" id="ARBA00032920"/>
    </source>
</evidence>
<comment type="subcellular location">
    <subcellularLocation>
        <location evidence="2">Cytoplasmic vesicle</location>
        <location evidence="2">COPI-coated vesicle membrane</location>
        <topology evidence="2">Peripheral membrane protein</topology>
        <orientation evidence="2">Cytoplasmic side</orientation>
    </subcellularLocation>
    <subcellularLocation>
        <location evidence="1">Golgi apparatus membrane</location>
        <topology evidence="1">Peripheral membrane protein</topology>
        <orientation evidence="1">Cytoplasmic side</orientation>
    </subcellularLocation>
</comment>
<dbReference type="InterPro" id="IPR056176">
    <property type="entry name" value="TPR_COPA_B"/>
</dbReference>
<evidence type="ECO:0000259" key="18">
    <source>
        <dbReference type="Pfam" id="PF04053"/>
    </source>
</evidence>
<feature type="coiled-coil region" evidence="16">
    <location>
        <begin position="907"/>
        <end position="941"/>
    </location>
</feature>